<dbReference type="InterPro" id="IPR015421">
    <property type="entry name" value="PyrdxlP-dep_Trfase_major"/>
</dbReference>
<dbReference type="InterPro" id="IPR000524">
    <property type="entry name" value="Tscrpt_reg_HTH_GntR"/>
</dbReference>
<dbReference type="PANTHER" id="PTHR46577">
    <property type="entry name" value="HTH-TYPE TRANSCRIPTIONAL REGULATORY PROTEIN GABR"/>
    <property type="match status" value="1"/>
</dbReference>
<dbReference type="Pfam" id="PF00155">
    <property type="entry name" value="Aminotran_1_2"/>
    <property type="match status" value="1"/>
</dbReference>
<dbReference type="InterPro" id="IPR036390">
    <property type="entry name" value="WH_DNA-bd_sf"/>
</dbReference>
<dbReference type="GO" id="GO:0008483">
    <property type="term" value="F:transaminase activity"/>
    <property type="evidence" value="ECO:0007669"/>
    <property type="project" value="UniProtKB-KW"/>
</dbReference>
<dbReference type="InterPro" id="IPR051446">
    <property type="entry name" value="HTH_trans_reg/aminotransferase"/>
</dbReference>
<keyword evidence="7" id="KW-0808">Transferase</keyword>
<evidence type="ECO:0000259" key="6">
    <source>
        <dbReference type="PROSITE" id="PS50949"/>
    </source>
</evidence>
<dbReference type="InterPro" id="IPR036388">
    <property type="entry name" value="WH-like_DNA-bd_sf"/>
</dbReference>
<dbReference type="RefSeq" id="WP_261502257.1">
    <property type="nucleotide sequence ID" value="NZ_JAODYH010000014.1"/>
</dbReference>
<comment type="similarity">
    <text evidence="1">In the C-terminal section; belongs to the class-I pyridoxal-phosphate-dependent aminotransferase family.</text>
</comment>
<comment type="caution">
    <text evidence="7">The sequence shown here is derived from an EMBL/GenBank/DDBJ whole genome shotgun (WGS) entry which is preliminary data.</text>
</comment>
<keyword evidence="3" id="KW-0805">Transcription regulation</keyword>
<dbReference type="SUPFAM" id="SSF53383">
    <property type="entry name" value="PLP-dependent transferases"/>
    <property type="match status" value="1"/>
</dbReference>
<dbReference type="CDD" id="cd07377">
    <property type="entry name" value="WHTH_GntR"/>
    <property type="match status" value="1"/>
</dbReference>
<evidence type="ECO:0000313" key="8">
    <source>
        <dbReference type="Proteomes" id="UP001525968"/>
    </source>
</evidence>
<dbReference type="Gene3D" id="3.40.640.10">
    <property type="entry name" value="Type I PLP-dependent aspartate aminotransferase-like (Major domain)"/>
    <property type="match status" value="1"/>
</dbReference>
<feature type="domain" description="HTH gntR-type" evidence="6">
    <location>
        <begin position="33"/>
        <end position="101"/>
    </location>
</feature>
<name>A0ABT2PRB7_9BURK</name>
<evidence type="ECO:0000256" key="1">
    <source>
        <dbReference type="ARBA" id="ARBA00005384"/>
    </source>
</evidence>
<dbReference type="Gene3D" id="1.10.10.10">
    <property type="entry name" value="Winged helix-like DNA-binding domain superfamily/Winged helix DNA-binding domain"/>
    <property type="match status" value="1"/>
</dbReference>
<evidence type="ECO:0000256" key="2">
    <source>
        <dbReference type="ARBA" id="ARBA00022898"/>
    </source>
</evidence>
<organism evidence="7 8">
    <name type="scientific">Acidovorax bellezanensis</name>
    <dbReference type="NCBI Taxonomy" id="2976702"/>
    <lineage>
        <taxon>Bacteria</taxon>
        <taxon>Pseudomonadati</taxon>
        <taxon>Pseudomonadota</taxon>
        <taxon>Betaproteobacteria</taxon>
        <taxon>Burkholderiales</taxon>
        <taxon>Comamonadaceae</taxon>
        <taxon>Acidovorax</taxon>
    </lineage>
</organism>
<dbReference type="SMART" id="SM00345">
    <property type="entry name" value="HTH_GNTR"/>
    <property type="match status" value="1"/>
</dbReference>
<gene>
    <name evidence="7" type="ORF">N0K08_20480</name>
</gene>
<proteinExistence type="inferred from homology"/>
<reference evidence="7 8" key="1">
    <citation type="submission" date="2022-09" db="EMBL/GenBank/DDBJ databases">
        <title>Draft genome of isolate Be4.</title>
        <authorList>
            <person name="Sanchez-Castro I."/>
            <person name="Martinez-Rodriguez P."/>
            <person name="Descostes M."/>
            <person name="Merroun M."/>
        </authorList>
    </citation>
    <scope>NUCLEOTIDE SEQUENCE [LARGE SCALE GENOMIC DNA]</scope>
    <source>
        <strain evidence="7 8">Be4</strain>
    </source>
</reference>
<dbReference type="Pfam" id="PF00392">
    <property type="entry name" value="GntR"/>
    <property type="match status" value="1"/>
</dbReference>
<evidence type="ECO:0000256" key="3">
    <source>
        <dbReference type="ARBA" id="ARBA00023015"/>
    </source>
</evidence>
<keyword evidence="7" id="KW-0032">Aminotransferase</keyword>
<protein>
    <submittedName>
        <fullName evidence="7">PLP-dependent aminotransferase family protein</fullName>
    </submittedName>
</protein>
<dbReference type="SUPFAM" id="SSF46785">
    <property type="entry name" value="Winged helix' DNA-binding domain"/>
    <property type="match status" value="1"/>
</dbReference>
<sequence length="500" mass="54589">MTHAYNQLREEGGAAESTVFQHGGWQPLRDSPESLVDQLVAHLAGLIANQGLRPGMRLPSVRSMADEAGLSRCTVVQAYDRLAACGLVHSRRGAGFFVSAKPMACAPCAQCMRESLEPQAAFDAAFLLRGMFGEPRADEYAAGAGLLPPNWLDHEMLAAAIRSVGRTANTSLLGYGMPQGYRPLRQQIASLLQSQDVPAHPDQHLMTVAGVTQGLDLIMRSLLQPGETVLVEDPGWFLIFGRLRAQGVQVVGVPRLQDGPDLEALARLAQQHRPRMFIVNTAVHNPTGASLSAGVAHEVLRIAERFDFWLVEDDTFADFHPGNPVRLAALDRLQRVLLIGGYAKTLGGGLRVGYVAGPPELIRRLVDCKLLGCPTSPELGEQVVHRILAEGQYRRHVDRLRERLNQARSRCLLQLESLGCRVPLKPHAGMFIWADCGRDSEVLARQALALGLLLAPGVLFSPPHAPSSMLRVPVSMPDHSEAWGRFVQALQMDPMDVHPR</sequence>
<keyword evidence="5" id="KW-0804">Transcription</keyword>
<keyword evidence="4" id="KW-0238">DNA-binding</keyword>
<keyword evidence="2" id="KW-0663">Pyridoxal phosphate</keyword>
<dbReference type="InterPro" id="IPR015424">
    <property type="entry name" value="PyrdxlP-dep_Trfase"/>
</dbReference>
<keyword evidence="8" id="KW-1185">Reference proteome</keyword>
<dbReference type="EMBL" id="JAODYH010000014">
    <property type="protein sequence ID" value="MCT9813012.1"/>
    <property type="molecule type" value="Genomic_DNA"/>
</dbReference>
<evidence type="ECO:0000313" key="7">
    <source>
        <dbReference type="EMBL" id="MCT9813012.1"/>
    </source>
</evidence>
<dbReference type="Proteomes" id="UP001525968">
    <property type="component" value="Unassembled WGS sequence"/>
</dbReference>
<evidence type="ECO:0000256" key="4">
    <source>
        <dbReference type="ARBA" id="ARBA00023125"/>
    </source>
</evidence>
<dbReference type="PROSITE" id="PS50949">
    <property type="entry name" value="HTH_GNTR"/>
    <property type="match status" value="1"/>
</dbReference>
<accession>A0ABT2PRB7</accession>
<dbReference type="CDD" id="cd00609">
    <property type="entry name" value="AAT_like"/>
    <property type="match status" value="1"/>
</dbReference>
<dbReference type="PANTHER" id="PTHR46577:SF2">
    <property type="entry name" value="TRANSCRIPTIONAL REGULATORY PROTEIN"/>
    <property type="match status" value="1"/>
</dbReference>
<evidence type="ECO:0000256" key="5">
    <source>
        <dbReference type="ARBA" id="ARBA00023163"/>
    </source>
</evidence>
<dbReference type="InterPro" id="IPR004839">
    <property type="entry name" value="Aminotransferase_I/II_large"/>
</dbReference>